<reference evidence="3 4" key="1">
    <citation type="submission" date="2020-03" db="EMBL/GenBank/DDBJ databases">
        <title>Draft genome of Streptomyces sp. ventii, isolated from the Axial Seamount in the Pacific Ocean, and resequencing of the two type strains Streptomyces lonarensis strain NCL 716 and Streptomyces bohaiensis strain 11A07.</title>
        <authorList>
            <person name="Loughran R.M."/>
            <person name="Pfannmuller K.M."/>
            <person name="Wasson B.J."/>
            <person name="Deadmond M.C."/>
            <person name="Paddock B.E."/>
            <person name="Koyack M.J."/>
            <person name="Gallegos D.A."/>
            <person name="Mitchell E.A."/>
            <person name="Ushijima B."/>
            <person name="Saw J.H."/>
            <person name="Mcphail K.L."/>
            <person name="Videau P."/>
        </authorList>
    </citation>
    <scope>NUCLEOTIDE SEQUENCE [LARGE SCALE GENOMIC DNA]</scope>
    <source>
        <strain evidence="3 4">11A07</strain>
    </source>
</reference>
<dbReference type="InterPro" id="IPR003033">
    <property type="entry name" value="SCP2_sterol-bd_dom"/>
</dbReference>
<comment type="caution">
    <text evidence="3">The sequence shown here is derived from an EMBL/GenBank/DDBJ whole genome shotgun (WGS) entry which is preliminary data.</text>
</comment>
<dbReference type="Pfam" id="PF02036">
    <property type="entry name" value="SCP2"/>
    <property type="match status" value="1"/>
</dbReference>
<feature type="compositionally biased region" description="Basic and acidic residues" evidence="1">
    <location>
        <begin position="1"/>
        <end position="15"/>
    </location>
</feature>
<evidence type="ECO:0000313" key="4">
    <source>
        <dbReference type="Proteomes" id="UP000727056"/>
    </source>
</evidence>
<feature type="domain" description="SCP2" evidence="2">
    <location>
        <begin position="91"/>
        <end position="181"/>
    </location>
</feature>
<evidence type="ECO:0000256" key="1">
    <source>
        <dbReference type="SAM" id="MobiDB-lite"/>
    </source>
</evidence>
<accession>A0ABX1CFZ9</accession>
<feature type="region of interest" description="Disordered" evidence="1">
    <location>
        <begin position="1"/>
        <end position="32"/>
    </location>
</feature>
<evidence type="ECO:0000313" key="3">
    <source>
        <dbReference type="EMBL" id="NJQ16760.1"/>
    </source>
</evidence>
<dbReference type="Gene3D" id="3.30.1050.10">
    <property type="entry name" value="SCP2 sterol-binding domain"/>
    <property type="match status" value="1"/>
</dbReference>
<organism evidence="3 4">
    <name type="scientific">Streptomyces bohaiensis</name>
    <dbReference type="NCBI Taxonomy" id="1431344"/>
    <lineage>
        <taxon>Bacteria</taxon>
        <taxon>Bacillati</taxon>
        <taxon>Actinomycetota</taxon>
        <taxon>Actinomycetes</taxon>
        <taxon>Kitasatosporales</taxon>
        <taxon>Streptomycetaceae</taxon>
        <taxon>Streptomyces</taxon>
    </lineage>
</organism>
<dbReference type="SUPFAM" id="SSF55718">
    <property type="entry name" value="SCP-like"/>
    <property type="match status" value="1"/>
</dbReference>
<dbReference type="RefSeq" id="WP_168089470.1">
    <property type="nucleotide sequence ID" value="NZ_BHZH01000240.1"/>
</dbReference>
<proteinExistence type="predicted"/>
<keyword evidence="4" id="KW-1185">Reference proteome</keyword>
<dbReference type="InterPro" id="IPR036527">
    <property type="entry name" value="SCP2_sterol-bd_dom_sf"/>
</dbReference>
<dbReference type="EMBL" id="JAAVJC010000191">
    <property type="protein sequence ID" value="NJQ16760.1"/>
    <property type="molecule type" value="Genomic_DNA"/>
</dbReference>
<protein>
    <submittedName>
        <fullName evidence="3">SCP2 sterol-binding domain-containing protein</fullName>
    </submittedName>
</protein>
<gene>
    <name evidence="3" type="ORF">HCN52_17940</name>
</gene>
<dbReference type="Proteomes" id="UP000727056">
    <property type="component" value="Unassembled WGS sequence"/>
</dbReference>
<evidence type="ECO:0000259" key="2">
    <source>
        <dbReference type="Pfam" id="PF02036"/>
    </source>
</evidence>
<name>A0ABX1CFZ9_9ACTN</name>
<sequence length="187" mass="19749">MTAEEVRDTGRRRDAATASDTGPGAVSRPADAPDRVTRRWLAALDLTTVSPAEFARLAAGLTDAEVADLAADPVLRKRVLDEVFARMPCQMRAEAAVGLSALIRWEIVGATTETYEVTVDAGRCVVRAGASPAAPRTTLTLGDLEFLRLTSGAANPFGLYVARRVRVAGDLALAAGLSRLFLVPTAD</sequence>